<name>A0A2G8JHT2_STIJA</name>
<accession>A0A2G8JHT2</accession>
<gene>
    <name evidence="1" type="ORF">BSL78_27852</name>
</gene>
<evidence type="ECO:0000313" key="1">
    <source>
        <dbReference type="EMBL" id="PIK35324.1"/>
    </source>
</evidence>
<protein>
    <submittedName>
        <fullName evidence="1">Uncharacterized protein</fullName>
    </submittedName>
</protein>
<dbReference type="AlphaFoldDB" id="A0A2G8JHT2"/>
<sequence length="234" mass="26474">MDSHRLDCVLPRLPTLSPGNVCRKQNGRYFHSGRHRPVSMHALHYGKCPVSSKNNISSSSTLVGGSIDADQYYSIDGKVGCSITRQLRSGSKLQIGRNGELQSETMRVKEWRHPSKKRDTIEDALRNFHQSPIDKTKNEMNKPACLIPLDWSEQVDQPDVKVLGISKPTTPPSRPYNTHRNLCESDAKSNMNYKRHSATWMLPGMPASSKQLDKTMRLVLLRFWCNMDPAALKC</sequence>
<evidence type="ECO:0000313" key="2">
    <source>
        <dbReference type="Proteomes" id="UP000230750"/>
    </source>
</evidence>
<comment type="caution">
    <text evidence="1">The sequence shown here is derived from an EMBL/GenBank/DDBJ whole genome shotgun (WGS) entry which is preliminary data.</text>
</comment>
<dbReference type="EMBL" id="MRZV01001928">
    <property type="protein sequence ID" value="PIK35324.1"/>
    <property type="molecule type" value="Genomic_DNA"/>
</dbReference>
<dbReference type="Proteomes" id="UP000230750">
    <property type="component" value="Unassembled WGS sequence"/>
</dbReference>
<organism evidence="1 2">
    <name type="scientific">Stichopus japonicus</name>
    <name type="common">Sea cucumber</name>
    <dbReference type="NCBI Taxonomy" id="307972"/>
    <lineage>
        <taxon>Eukaryota</taxon>
        <taxon>Metazoa</taxon>
        <taxon>Echinodermata</taxon>
        <taxon>Eleutherozoa</taxon>
        <taxon>Echinozoa</taxon>
        <taxon>Holothuroidea</taxon>
        <taxon>Aspidochirotacea</taxon>
        <taxon>Aspidochirotida</taxon>
        <taxon>Stichopodidae</taxon>
        <taxon>Apostichopus</taxon>
    </lineage>
</organism>
<reference evidence="1 2" key="1">
    <citation type="journal article" date="2017" name="PLoS Biol.">
        <title>The sea cucumber genome provides insights into morphological evolution and visceral regeneration.</title>
        <authorList>
            <person name="Zhang X."/>
            <person name="Sun L."/>
            <person name="Yuan J."/>
            <person name="Sun Y."/>
            <person name="Gao Y."/>
            <person name="Zhang L."/>
            <person name="Li S."/>
            <person name="Dai H."/>
            <person name="Hamel J.F."/>
            <person name="Liu C."/>
            <person name="Yu Y."/>
            <person name="Liu S."/>
            <person name="Lin W."/>
            <person name="Guo K."/>
            <person name="Jin S."/>
            <person name="Xu P."/>
            <person name="Storey K.B."/>
            <person name="Huan P."/>
            <person name="Zhang T."/>
            <person name="Zhou Y."/>
            <person name="Zhang J."/>
            <person name="Lin C."/>
            <person name="Li X."/>
            <person name="Xing L."/>
            <person name="Huo D."/>
            <person name="Sun M."/>
            <person name="Wang L."/>
            <person name="Mercier A."/>
            <person name="Li F."/>
            <person name="Yang H."/>
            <person name="Xiang J."/>
        </authorList>
    </citation>
    <scope>NUCLEOTIDE SEQUENCE [LARGE SCALE GENOMIC DNA]</scope>
    <source>
        <strain evidence="1">Shaxun</strain>
        <tissue evidence="1">Muscle</tissue>
    </source>
</reference>
<keyword evidence="2" id="KW-1185">Reference proteome</keyword>
<proteinExistence type="predicted"/>